<feature type="compositionally biased region" description="Basic and acidic residues" evidence="5">
    <location>
        <begin position="455"/>
        <end position="474"/>
    </location>
</feature>
<name>A0A4T0BBY6_AURPU</name>
<dbReference type="GO" id="GO:0003676">
    <property type="term" value="F:nucleic acid binding"/>
    <property type="evidence" value="ECO:0007669"/>
    <property type="project" value="InterPro"/>
</dbReference>
<feature type="compositionally biased region" description="Polar residues" evidence="5">
    <location>
        <begin position="29"/>
        <end position="46"/>
    </location>
</feature>
<evidence type="ECO:0000256" key="2">
    <source>
        <dbReference type="ARBA" id="ARBA00022771"/>
    </source>
</evidence>
<dbReference type="Pfam" id="PF22437">
    <property type="entry name" value="DBF4_BRCT"/>
    <property type="match status" value="1"/>
</dbReference>
<evidence type="ECO:0000313" key="7">
    <source>
        <dbReference type="EMBL" id="TIA28652.1"/>
    </source>
</evidence>
<keyword evidence="1" id="KW-0479">Metal-binding</keyword>
<dbReference type="Gene3D" id="6.10.250.3410">
    <property type="entry name" value="DBF zinc finger"/>
    <property type="match status" value="1"/>
</dbReference>
<dbReference type="InterPro" id="IPR006572">
    <property type="entry name" value="Znf_DBF"/>
</dbReference>
<feature type="region of interest" description="Disordered" evidence="5">
    <location>
        <begin position="196"/>
        <end position="238"/>
    </location>
</feature>
<feature type="compositionally biased region" description="Basic and acidic residues" evidence="5">
    <location>
        <begin position="415"/>
        <end position="428"/>
    </location>
</feature>
<dbReference type="FunFam" id="6.10.250.3410:FF:000001">
    <property type="entry name" value="Protein DBF4 homolog A"/>
    <property type="match status" value="1"/>
</dbReference>
<dbReference type="Gene3D" id="3.40.50.10190">
    <property type="entry name" value="BRCT domain"/>
    <property type="match status" value="2"/>
</dbReference>
<dbReference type="GO" id="GO:0031431">
    <property type="term" value="C:Dbf4-dependent protein kinase complex"/>
    <property type="evidence" value="ECO:0007669"/>
    <property type="project" value="TreeGrafter"/>
</dbReference>
<dbReference type="PANTHER" id="PTHR15375:SF26">
    <property type="entry name" value="PROTEIN CHIFFON"/>
    <property type="match status" value="1"/>
</dbReference>
<feature type="compositionally biased region" description="Basic and acidic residues" evidence="5">
    <location>
        <begin position="204"/>
        <end position="216"/>
    </location>
</feature>
<dbReference type="InterPro" id="IPR036420">
    <property type="entry name" value="BRCT_dom_sf"/>
</dbReference>
<accession>A0A4T0BBY6</accession>
<keyword evidence="3" id="KW-0862">Zinc</keyword>
<dbReference type="Pfam" id="PF07535">
    <property type="entry name" value="zf-DBF"/>
    <property type="match status" value="1"/>
</dbReference>
<feature type="region of interest" description="Disordered" evidence="5">
    <location>
        <begin position="29"/>
        <end position="73"/>
    </location>
</feature>
<feature type="region of interest" description="Disordered" evidence="5">
    <location>
        <begin position="588"/>
        <end position="625"/>
    </location>
</feature>
<dbReference type="InterPro" id="IPR001357">
    <property type="entry name" value="BRCT_dom"/>
</dbReference>
<dbReference type="Pfam" id="PF00533">
    <property type="entry name" value="BRCT"/>
    <property type="match status" value="1"/>
</dbReference>
<keyword evidence="2 4" id="KW-0863">Zinc-finger</keyword>
<dbReference type="SMART" id="SM00586">
    <property type="entry name" value="ZnF_DBF"/>
    <property type="match status" value="1"/>
</dbReference>
<comment type="caution">
    <text evidence="7">The sequence shown here is derived from an EMBL/GenBank/DDBJ whole genome shotgun (WGS) entry which is preliminary data.</text>
</comment>
<dbReference type="InterPro" id="IPR038545">
    <property type="entry name" value="Znf_DBF_sf"/>
</dbReference>
<feature type="compositionally biased region" description="Basic and acidic residues" evidence="5">
    <location>
        <begin position="599"/>
        <end position="617"/>
    </location>
</feature>
<dbReference type="GO" id="GO:0043539">
    <property type="term" value="F:protein serine/threonine kinase activator activity"/>
    <property type="evidence" value="ECO:0007669"/>
    <property type="project" value="TreeGrafter"/>
</dbReference>
<protein>
    <recommendedName>
        <fullName evidence="6">DBF4-type domain-containing protein</fullName>
    </recommendedName>
</protein>
<gene>
    <name evidence="7" type="ORF">D6C78_10639</name>
</gene>
<dbReference type="PROSITE" id="PS51265">
    <property type="entry name" value="ZF_DBF4"/>
    <property type="match status" value="1"/>
</dbReference>
<dbReference type="Proteomes" id="UP000308724">
    <property type="component" value="Unassembled WGS sequence"/>
</dbReference>
<feature type="compositionally biased region" description="Polar residues" evidence="5">
    <location>
        <begin position="444"/>
        <end position="453"/>
    </location>
</feature>
<evidence type="ECO:0000313" key="8">
    <source>
        <dbReference type="Proteomes" id="UP000308724"/>
    </source>
</evidence>
<dbReference type="GO" id="GO:1901987">
    <property type="term" value="P:regulation of cell cycle phase transition"/>
    <property type="evidence" value="ECO:0007669"/>
    <property type="project" value="TreeGrafter"/>
</dbReference>
<dbReference type="EMBL" id="QZBZ01000549">
    <property type="protein sequence ID" value="TIA28652.1"/>
    <property type="molecule type" value="Genomic_DNA"/>
</dbReference>
<dbReference type="Pfam" id="PF08630">
    <property type="entry name" value="Dfp1_Him1_M"/>
    <property type="match status" value="1"/>
</dbReference>
<sequence length="685" mass="76928">MCQQRQHHQQTHYMATLSALSNMSSKRLPLANNSNAVNSPFRTVNPISGKRSRAQDPRDAGQPPLKKQVLDLDHDENQQPRSLIRQSLAQQEKDAQLFLKKPGNAPPTALERKLAAARKPPSAQKPIQRTADSLESIRQWQRHYRKAFPQFVFYFESVSDDVRTKVSRQIQYLGAKEEKFFSRSVTHVVTTRPIPPELASTSFEDGHSTSKNDSHHTSLKTIDPSLLDRPQDSTLTGAQKKTADLLEASLQGRTQASAAQSLQTVEPRKLGVQSNDVLSKARELGIKIWALEKLQRMMTTMFDTDTGEQPNQRRHIVSTLRRGEKADLQTLLRNEKVIGPADRDLAVAAQDSVQFRGNYIYVHDMDERTRPVMVRDYPKVTHKEEGKWPQFRLTPIGRCPFVEDPSHTKKLRLAEEQKAADAEKERKLAAGIPVTRSRAAAGTGPSQSTTSQPKEPVERQDKPEVVDDHVKPLDPPKNIPNKRQNSMDTGSMPALFGSTQANMRGAPRFIGGEPVASGVQPSNITSAIRSQIVSSTISSTAPGTRNIGASKEITALKRRALERGASVNSNEPLQSSYLTDMRAAINGDRQQAPRAAKRKAQETLGHIREEGEEDTSRSRRTQQVRKKVVVEREMKAGYCENCRDKFDDFDTHCQSRKHRKFAMAPENWSQLDDLLNQLERPLKKV</sequence>
<dbReference type="InterPro" id="IPR051590">
    <property type="entry name" value="Replication_Regulatory_Kinase"/>
</dbReference>
<dbReference type="SUPFAM" id="SSF52113">
    <property type="entry name" value="BRCT domain"/>
    <property type="match status" value="1"/>
</dbReference>
<evidence type="ECO:0000256" key="4">
    <source>
        <dbReference type="PROSITE-ProRule" id="PRU00600"/>
    </source>
</evidence>
<evidence type="ECO:0000256" key="1">
    <source>
        <dbReference type="ARBA" id="ARBA00022723"/>
    </source>
</evidence>
<proteinExistence type="predicted"/>
<organism evidence="7 8">
    <name type="scientific">Aureobasidium pullulans</name>
    <name type="common">Black yeast</name>
    <name type="synonym">Pullularia pullulans</name>
    <dbReference type="NCBI Taxonomy" id="5580"/>
    <lineage>
        <taxon>Eukaryota</taxon>
        <taxon>Fungi</taxon>
        <taxon>Dikarya</taxon>
        <taxon>Ascomycota</taxon>
        <taxon>Pezizomycotina</taxon>
        <taxon>Dothideomycetes</taxon>
        <taxon>Dothideomycetidae</taxon>
        <taxon>Dothideales</taxon>
        <taxon>Saccotheciaceae</taxon>
        <taxon>Aureobasidium</taxon>
    </lineage>
</organism>
<feature type="region of interest" description="Disordered" evidence="5">
    <location>
        <begin position="415"/>
        <end position="488"/>
    </location>
</feature>
<feature type="domain" description="DBF4-type" evidence="6">
    <location>
        <begin position="632"/>
        <end position="681"/>
    </location>
</feature>
<evidence type="ECO:0000256" key="3">
    <source>
        <dbReference type="ARBA" id="ARBA00022833"/>
    </source>
</evidence>
<dbReference type="GO" id="GO:0010571">
    <property type="term" value="P:positive regulation of nuclear cell cycle DNA replication"/>
    <property type="evidence" value="ECO:0007669"/>
    <property type="project" value="TreeGrafter"/>
</dbReference>
<dbReference type="AlphaFoldDB" id="A0A4T0BBY6"/>
<dbReference type="GO" id="GO:0008270">
    <property type="term" value="F:zinc ion binding"/>
    <property type="evidence" value="ECO:0007669"/>
    <property type="project" value="UniProtKB-KW"/>
</dbReference>
<reference evidence="7 8" key="1">
    <citation type="submission" date="2018-10" db="EMBL/GenBank/DDBJ databases">
        <title>Fifty Aureobasidium pullulans genomes reveal a recombining polyextremotolerant generalist.</title>
        <authorList>
            <person name="Gostincar C."/>
            <person name="Turk M."/>
            <person name="Zajc J."/>
            <person name="Gunde-Cimerman N."/>
        </authorList>
    </citation>
    <scope>NUCLEOTIDE SEQUENCE [LARGE SCALE GENOMIC DNA]</scope>
    <source>
        <strain evidence="7 8">EXF-1645</strain>
    </source>
</reference>
<dbReference type="CDD" id="cd00027">
    <property type="entry name" value="BRCT"/>
    <property type="match status" value="1"/>
</dbReference>
<dbReference type="InterPro" id="IPR055116">
    <property type="entry name" value="DBF4_BRCT"/>
</dbReference>
<dbReference type="PANTHER" id="PTHR15375">
    <property type="entry name" value="ACTIVATOR OF S-PHASE KINASE-RELATED"/>
    <property type="match status" value="1"/>
</dbReference>
<dbReference type="InterPro" id="IPR013939">
    <property type="entry name" value="Regulatory_Dfp1/Him1"/>
</dbReference>
<evidence type="ECO:0000259" key="6">
    <source>
        <dbReference type="PROSITE" id="PS51265"/>
    </source>
</evidence>
<evidence type="ECO:0000256" key="5">
    <source>
        <dbReference type="SAM" id="MobiDB-lite"/>
    </source>
</evidence>